<dbReference type="PANTHER" id="PTHR42915">
    <property type="entry name" value="HYPOTHETICAL 460 KDA PROTEIN IN FEUA-SIGW INTERGENIC REGION [PRECURSOR]"/>
    <property type="match status" value="1"/>
</dbReference>
<evidence type="ECO:0000313" key="3">
    <source>
        <dbReference type="EMBL" id="HDL90377.1"/>
    </source>
</evidence>
<dbReference type="InterPro" id="IPR048502">
    <property type="entry name" value="NamZ_N"/>
</dbReference>
<evidence type="ECO:0000259" key="1">
    <source>
        <dbReference type="Pfam" id="PF07075"/>
    </source>
</evidence>
<dbReference type="EMBL" id="DQZW01000268">
    <property type="protein sequence ID" value="HDL90377.1"/>
    <property type="molecule type" value="Genomic_DNA"/>
</dbReference>
<dbReference type="PIRSF" id="PIRSF016719">
    <property type="entry name" value="UCP016719"/>
    <property type="match status" value="1"/>
</dbReference>
<feature type="domain" description="Peptidoglycan beta-N-acetylmuramidase NamZ C-terminal" evidence="2">
    <location>
        <begin position="228"/>
        <end position="388"/>
    </location>
</feature>
<sequence length="389" mass="44870">MRPVLGCEVLLRDKPRWLFSSRLGLLCHHASVTSNLKPLPEELVKIGANLKCLFSPQHGFFPEKQANMIESDHQLHPRLQIPIYSLYGPMKSPPPEVLEGLDFVLVDLQDVGARVYTYASTMGLTLEACARSGISVVILDRPNPLGCSQVEGNVVEDRFRSFVGRYRIPMRHGLTMGEYARWIVKEKELDIDLRIITVERWRASQIFPETRLPWVLPSPNMPSFETAIVYPGMVCLEGTNLSEGRGTTLPFQIFGAPFIDPYRLEKVMKKMEQYGVVIRPIFFEPVADKWKGQRCGGFQIHVIDPQKIKPYTLGLMVLQAIIQEYPHQFEWLPPPYEYEYEKLPIDIILGSQRIRNLVEKLAPPEEIEQSWQKDLAQYMELREDCRLYR</sequence>
<organism evidence="3">
    <name type="scientific">Thermodesulforhabdus norvegica</name>
    <dbReference type="NCBI Taxonomy" id="39841"/>
    <lineage>
        <taxon>Bacteria</taxon>
        <taxon>Pseudomonadati</taxon>
        <taxon>Thermodesulfobacteriota</taxon>
        <taxon>Syntrophobacteria</taxon>
        <taxon>Syntrophobacterales</taxon>
        <taxon>Thermodesulforhabdaceae</taxon>
        <taxon>Thermodesulforhabdus</taxon>
    </lineage>
</organism>
<accession>A0A7C1AWQ8</accession>
<dbReference type="AlphaFoldDB" id="A0A7C1AWQ8"/>
<dbReference type="Pfam" id="PF20732">
    <property type="entry name" value="NamZ_C"/>
    <property type="match status" value="1"/>
</dbReference>
<protein>
    <submittedName>
        <fullName evidence="3">DUF1343 domain-containing protein</fullName>
    </submittedName>
</protein>
<dbReference type="Proteomes" id="UP000886355">
    <property type="component" value="Unassembled WGS sequence"/>
</dbReference>
<feature type="domain" description="Peptidoglycan beta-N-acetylmuramidase NamZ N-terminal" evidence="1">
    <location>
        <begin position="24"/>
        <end position="224"/>
    </location>
</feature>
<dbReference type="Gene3D" id="3.40.50.12170">
    <property type="entry name" value="Uncharacterised protein PF07075, DUF1343"/>
    <property type="match status" value="1"/>
</dbReference>
<dbReference type="GO" id="GO:0033922">
    <property type="term" value="F:peptidoglycan beta-N-acetylmuramidase activity"/>
    <property type="evidence" value="ECO:0007669"/>
    <property type="project" value="InterPro"/>
</dbReference>
<dbReference type="Gene3D" id="3.90.1150.140">
    <property type="match status" value="1"/>
</dbReference>
<comment type="caution">
    <text evidence="3">The sequence shown here is derived from an EMBL/GenBank/DDBJ whole genome shotgun (WGS) entry which is preliminary data.</text>
</comment>
<dbReference type="InterPro" id="IPR008302">
    <property type="entry name" value="NamZ"/>
</dbReference>
<dbReference type="Pfam" id="PF07075">
    <property type="entry name" value="NamZ_N"/>
    <property type="match status" value="1"/>
</dbReference>
<reference evidence="3" key="1">
    <citation type="journal article" date="2020" name="mSystems">
        <title>Genome- and Community-Level Interaction Insights into Carbon Utilization and Element Cycling Functions of Hydrothermarchaeota in Hydrothermal Sediment.</title>
        <authorList>
            <person name="Zhou Z."/>
            <person name="Liu Y."/>
            <person name="Xu W."/>
            <person name="Pan J."/>
            <person name="Luo Z.H."/>
            <person name="Li M."/>
        </authorList>
    </citation>
    <scope>NUCLEOTIDE SEQUENCE [LARGE SCALE GENOMIC DNA]</scope>
    <source>
        <strain evidence="3">HyVt-19</strain>
    </source>
</reference>
<gene>
    <name evidence="3" type="ORF">ENG14_05690</name>
</gene>
<proteinExistence type="predicted"/>
<dbReference type="PANTHER" id="PTHR42915:SF1">
    <property type="entry name" value="PEPTIDOGLYCAN BETA-N-ACETYLMURAMIDASE NAMZ"/>
    <property type="match status" value="1"/>
</dbReference>
<name>A0A7C1AWQ8_9BACT</name>
<dbReference type="InterPro" id="IPR048503">
    <property type="entry name" value="NamZ_C"/>
</dbReference>
<evidence type="ECO:0000259" key="2">
    <source>
        <dbReference type="Pfam" id="PF20732"/>
    </source>
</evidence>